<feature type="chain" id="PRO_5041416063" evidence="1">
    <location>
        <begin position="18"/>
        <end position="118"/>
    </location>
</feature>
<proteinExistence type="predicted"/>
<dbReference type="EMBL" id="CATQJA010001534">
    <property type="protein sequence ID" value="CAJ0567693.1"/>
    <property type="molecule type" value="Genomic_DNA"/>
</dbReference>
<evidence type="ECO:0000256" key="1">
    <source>
        <dbReference type="SAM" id="SignalP"/>
    </source>
</evidence>
<accession>A0AA36CFZ0</accession>
<keyword evidence="1" id="KW-0732">Signal</keyword>
<protein>
    <submittedName>
        <fullName evidence="2">Uncharacterized protein</fullName>
    </submittedName>
</protein>
<name>A0AA36CFZ0_9BILA</name>
<comment type="caution">
    <text evidence="2">The sequence shown here is derived from an EMBL/GenBank/DDBJ whole genome shotgun (WGS) entry which is preliminary data.</text>
</comment>
<gene>
    <name evidence="2" type="ORF">MSPICULIGERA_LOCUS6235</name>
</gene>
<evidence type="ECO:0000313" key="2">
    <source>
        <dbReference type="EMBL" id="CAJ0567693.1"/>
    </source>
</evidence>
<sequence>MMGSVALLFALIGTCYAQDTYVTFAPGSRRGEVMWHTQLAFVKAEKICNFSGDPKKAEVDIATLRKAYCNGTDVKPEYKQIATCFMMGIETFSRELPCYLKESTKCSEIVDVLRGIAL</sequence>
<dbReference type="AlphaFoldDB" id="A0AA36CFZ0"/>
<dbReference type="Proteomes" id="UP001177023">
    <property type="component" value="Unassembled WGS sequence"/>
</dbReference>
<evidence type="ECO:0000313" key="3">
    <source>
        <dbReference type="Proteomes" id="UP001177023"/>
    </source>
</evidence>
<keyword evidence="3" id="KW-1185">Reference proteome</keyword>
<reference evidence="2" key="1">
    <citation type="submission" date="2023-06" db="EMBL/GenBank/DDBJ databases">
        <authorList>
            <person name="Delattre M."/>
        </authorList>
    </citation>
    <scope>NUCLEOTIDE SEQUENCE</scope>
    <source>
        <strain evidence="2">AF72</strain>
    </source>
</reference>
<feature type="non-terminal residue" evidence="2">
    <location>
        <position position="1"/>
    </location>
</feature>
<organism evidence="2 3">
    <name type="scientific">Mesorhabditis spiculigera</name>
    <dbReference type="NCBI Taxonomy" id="96644"/>
    <lineage>
        <taxon>Eukaryota</taxon>
        <taxon>Metazoa</taxon>
        <taxon>Ecdysozoa</taxon>
        <taxon>Nematoda</taxon>
        <taxon>Chromadorea</taxon>
        <taxon>Rhabditida</taxon>
        <taxon>Rhabditina</taxon>
        <taxon>Rhabditomorpha</taxon>
        <taxon>Rhabditoidea</taxon>
        <taxon>Rhabditidae</taxon>
        <taxon>Mesorhabditinae</taxon>
        <taxon>Mesorhabditis</taxon>
    </lineage>
</organism>
<feature type="signal peptide" evidence="1">
    <location>
        <begin position="1"/>
        <end position="17"/>
    </location>
</feature>